<dbReference type="InterPro" id="IPR010327">
    <property type="entry name" value="FldB/FldC_alpha/beta"/>
</dbReference>
<evidence type="ECO:0000256" key="2">
    <source>
        <dbReference type="ARBA" id="ARBA00005806"/>
    </source>
</evidence>
<dbReference type="Gene3D" id="1.20.1270.370">
    <property type="match status" value="1"/>
</dbReference>
<dbReference type="Pfam" id="PF06050">
    <property type="entry name" value="HGD-D"/>
    <property type="match status" value="1"/>
</dbReference>
<name>A0A0R2D6A1_9LACO</name>
<evidence type="ECO:0000313" key="4">
    <source>
        <dbReference type="Proteomes" id="UP000051638"/>
    </source>
</evidence>
<evidence type="ECO:0008006" key="5">
    <source>
        <dbReference type="Google" id="ProtNLM"/>
    </source>
</evidence>
<dbReference type="PATRIC" id="fig|1423796.3.peg.2162"/>
<proteinExistence type="inferred from homology"/>
<dbReference type="Proteomes" id="UP000051638">
    <property type="component" value="Unassembled WGS sequence"/>
</dbReference>
<dbReference type="PANTHER" id="PTHR30548">
    <property type="entry name" value="2-HYDROXYGLUTARYL-COA DEHYDRATASE, D-COMPONENT-RELATED"/>
    <property type="match status" value="1"/>
</dbReference>
<dbReference type="Gene3D" id="3.40.50.11900">
    <property type="match status" value="1"/>
</dbReference>
<dbReference type="OrthoDB" id="9810278at2"/>
<sequence>MKVKTELPEVFDDFGAARKQGFLKVKSLKDKGQRVVGVYCTFMPEELVLASGAVQISLCSTSEETIPAAEEDLPRNLCPLIKASYGFAKTDKCPYFYFSDLVVGETTCDGKKKMYEYMSDLKPLYLMQLPHMRTTEQSKELWYRELVAFKNKLEDFFDVTITEDQIRDAIHLKNRERLAKKHFYELGQLNPPALSGAEIFKVMYGSQYKFDKEENIQSLEDATTAVKERYANGEHLESKPRILITGSPMGGVTEKVIHAVEENGGVVVGYENCTVAKATERLVAKDEPDVYQSLVDKYLNIGCACLSQNKPRLQLISDMIDKYQVDGVIDMVLQNCIPFSVESHRIKDFVNDEKQKPYMYLETDYSEADIEQINTRVTAFLEMLEG</sequence>
<dbReference type="STRING" id="1423796.FC24_GL002133"/>
<keyword evidence="4" id="KW-1185">Reference proteome</keyword>
<dbReference type="EMBL" id="AYYI01000068">
    <property type="protein sequence ID" value="KRM95459.1"/>
    <property type="molecule type" value="Genomic_DNA"/>
</dbReference>
<comment type="caution">
    <text evidence="3">The sequence shown here is derived from an EMBL/GenBank/DDBJ whole genome shotgun (WGS) entry which is preliminary data.</text>
</comment>
<accession>A0A0R2D6A1</accession>
<protein>
    <recommendedName>
        <fullName evidence="5">2-hydroxyacyl-CoA dehydratase</fullName>
    </recommendedName>
</protein>
<dbReference type="AlphaFoldDB" id="A0A0R2D6A1"/>
<gene>
    <name evidence="3" type="ORF">FC24_GL002133</name>
</gene>
<dbReference type="GO" id="GO:0016836">
    <property type="term" value="F:hydro-lyase activity"/>
    <property type="evidence" value="ECO:0007669"/>
    <property type="project" value="UniProtKB-ARBA"/>
</dbReference>
<reference evidence="3 4" key="1">
    <citation type="journal article" date="2015" name="Genome Announc.">
        <title>Expanding the biotechnology potential of lactobacilli through comparative genomics of 213 strains and associated genera.</title>
        <authorList>
            <person name="Sun Z."/>
            <person name="Harris H.M."/>
            <person name="McCann A."/>
            <person name="Guo C."/>
            <person name="Argimon S."/>
            <person name="Zhang W."/>
            <person name="Yang X."/>
            <person name="Jeffery I.B."/>
            <person name="Cooney J.C."/>
            <person name="Kagawa T.F."/>
            <person name="Liu W."/>
            <person name="Song Y."/>
            <person name="Salvetti E."/>
            <person name="Wrobel A."/>
            <person name="Rasinkangas P."/>
            <person name="Parkhill J."/>
            <person name="Rea M.C."/>
            <person name="O'Sullivan O."/>
            <person name="Ritari J."/>
            <person name="Douillard F.P."/>
            <person name="Paul Ross R."/>
            <person name="Yang R."/>
            <person name="Briner A.E."/>
            <person name="Felis G.E."/>
            <person name="de Vos W.M."/>
            <person name="Barrangou R."/>
            <person name="Klaenhammer T.R."/>
            <person name="Caufield P.W."/>
            <person name="Cui Y."/>
            <person name="Zhang H."/>
            <person name="O'Toole P.W."/>
        </authorList>
    </citation>
    <scope>NUCLEOTIDE SEQUENCE [LARGE SCALE GENOMIC DNA]</scope>
    <source>
        <strain evidence="3 4">DSM 20253</strain>
    </source>
</reference>
<evidence type="ECO:0000256" key="1">
    <source>
        <dbReference type="ARBA" id="ARBA00001966"/>
    </source>
</evidence>
<dbReference type="PANTHER" id="PTHR30548:SF6">
    <property type="entry name" value="DEHYDRATASE SUBUNIT YJIM-RELATED"/>
    <property type="match status" value="1"/>
</dbReference>
<comment type="similarity">
    <text evidence="2">Belongs to the FldB/FldC dehydratase alpha/beta subunit family.</text>
</comment>
<dbReference type="InterPro" id="IPR047678">
    <property type="entry name" value="YjiM-like"/>
</dbReference>
<evidence type="ECO:0000313" key="3">
    <source>
        <dbReference type="EMBL" id="KRM95459.1"/>
    </source>
</evidence>
<dbReference type="RefSeq" id="WP_057874465.1">
    <property type="nucleotide sequence ID" value="NZ_AYYI01000068.1"/>
</dbReference>
<dbReference type="Gene3D" id="3.40.50.11890">
    <property type="match status" value="1"/>
</dbReference>
<comment type="cofactor">
    <cofactor evidence="1">
        <name>[4Fe-4S] cluster</name>
        <dbReference type="ChEBI" id="CHEBI:49883"/>
    </cofactor>
</comment>
<dbReference type="NCBIfam" id="NF040772">
    <property type="entry name" value="double_cubane"/>
    <property type="match status" value="1"/>
</dbReference>
<organism evidence="3 4">
    <name type="scientific">Loigolactobacillus rennini DSM 20253</name>
    <dbReference type="NCBI Taxonomy" id="1423796"/>
    <lineage>
        <taxon>Bacteria</taxon>
        <taxon>Bacillati</taxon>
        <taxon>Bacillota</taxon>
        <taxon>Bacilli</taxon>
        <taxon>Lactobacillales</taxon>
        <taxon>Lactobacillaceae</taxon>
        <taxon>Loigolactobacillus</taxon>
    </lineage>
</organism>